<proteinExistence type="predicted"/>
<comment type="caution">
    <text evidence="1">The sequence shown here is derived from an EMBL/GenBank/DDBJ whole genome shotgun (WGS) entry which is preliminary data.</text>
</comment>
<dbReference type="InterPro" id="IPR004220">
    <property type="entry name" value="5-COMe_2-OHmuconate_Isoase"/>
</dbReference>
<name>A0A4U1BKJ7_9GAMM</name>
<dbReference type="PANTHER" id="PTHR37950:SF1">
    <property type="entry name" value="4-HYDROXYPHENYLACETATE CATABOLISM PROTEIN"/>
    <property type="match status" value="1"/>
</dbReference>
<reference evidence="1 2" key="1">
    <citation type="submission" date="2019-04" db="EMBL/GenBank/DDBJ databases">
        <authorList>
            <person name="Hwang J.C."/>
        </authorList>
    </citation>
    <scope>NUCLEOTIDE SEQUENCE [LARGE SCALE GENOMIC DNA]</scope>
    <source>
        <strain evidence="1 2">IMCC35001</strain>
    </source>
</reference>
<dbReference type="Pfam" id="PF02962">
    <property type="entry name" value="CHMI"/>
    <property type="match status" value="1"/>
</dbReference>
<keyword evidence="2" id="KW-1185">Reference proteome</keyword>
<dbReference type="CDD" id="cd00580">
    <property type="entry name" value="CHMI"/>
    <property type="match status" value="1"/>
</dbReference>
<dbReference type="GO" id="GO:0008704">
    <property type="term" value="F:5-carboxymethyl-2-hydroxymuconate delta-isomerase activity"/>
    <property type="evidence" value="ECO:0007669"/>
    <property type="project" value="InterPro"/>
</dbReference>
<evidence type="ECO:0000313" key="2">
    <source>
        <dbReference type="Proteomes" id="UP000305674"/>
    </source>
</evidence>
<dbReference type="AlphaFoldDB" id="A0A4U1BKJ7"/>
<dbReference type="SUPFAM" id="SSF55331">
    <property type="entry name" value="Tautomerase/MIF"/>
    <property type="match status" value="1"/>
</dbReference>
<keyword evidence="1" id="KW-0413">Isomerase</keyword>
<dbReference type="OrthoDB" id="9814215at2"/>
<dbReference type="PANTHER" id="PTHR37950">
    <property type="entry name" value="4-HYDROXYPHENYLACETATE CATABOLISM PROTEIN"/>
    <property type="match status" value="1"/>
</dbReference>
<organism evidence="1 2">
    <name type="scientific">Ferrimonas sediminicola</name>
    <dbReference type="NCBI Taxonomy" id="2569538"/>
    <lineage>
        <taxon>Bacteria</taxon>
        <taxon>Pseudomonadati</taxon>
        <taxon>Pseudomonadota</taxon>
        <taxon>Gammaproteobacteria</taxon>
        <taxon>Alteromonadales</taxon>
        <taxon>Ferrimonadaceae</taxon>
        <taxon>Ferrimonas</taxon>
    </lineage>
</organism>
<sequence length="120" mass="13341">MPHFVIDCAQEVLEGRDQQAVLRALHQAALASGLFNEAAIKVRINSYATYLAGGSQDPFIHLFAHILDGRTADQRAELSKLMVAELTRLFPEVPKIAANVYEMSRQDYVSRQMLESGDGH</sequence>
<evidence type="ECO:0000313" key="1">
    <source>
        <dbReference type="EMBL" id="TKB50610.1"/>
    </source>
</evidence>
<dbReference type="Gene3D" id="3.30.429.10">
    <property type="entry name" value="Macrophage Migration Inhibitory Factor"/>
    <property type="match status" value="1"/>
</dbReference>
<dbReference type="RefSeq" id="WP_136852141.1">
    <property type="nucleotide sequence ID" value="NZ_SWCI01000002.1"/>
</dbReference>
<dbReference type="InterPro" id="IPR014347">
    <property type="entry name" value="Tautomerase/MIF_sf"/>
</dbReference>
<dbReference type="EMBL" id="SWCI01000002">
    <property type="protein sequence ID" value="TKB50610.1"/>
    <property type="molecule type" value="Genomic_DNA"/>
</dbReference>
<accession>A0A4U1BKJ7</accession>
<dbReference type="Proteomes" id="UP000305674">
    <property type="component" value="Unassembled WGS sequence"/>
</dbReference>
<protein>
    <submittedName>
        <fullName evidence="1">5-carboxymethyl-2-hydroxymuconate Delta-isomerase</fullName>
    </submittedName>
</protein>
<gene>
    <name evidence="1" type="ORF">FCL40_05520</name>
</gene>